<evidence type="ECO:0000256" key="1">
    <source>
        <dbReference type="SAM" id="Phobius"/>
    </source>
</evidence>
<protein>
    <submittedName>
        <fullName evidence="2">Putative secreted protein</fullName>
    </submittedName>
</protein>
<dbReference type="AlphaFoldDB" id="A0A6B0UWC5"/>
<name>A0A6B0UWC5_IXORI</name>
<reference evidence="2" key="1">
    <citation type="submission" date="2019-12" db="EMBL/GenBank/DDBJ databases">
        <title>An insight into the sialome of adult female Ixodes ricinus ticks feeding for 6 days.</title>
        <authorList>
            <person name="Perner J."/>
            <person name="Ribeiro J.M.C."/>
        </authorList>
    </citation>
    <scope>NUCLEOTIDE SEQUENCE</scope>
    <source>
        <strain evidence="2">Semi-engorged</strain>
        <tissue evidence="2">Salivary glands</tissue>
    </source>
</reference>
<keyword evidence="1" id="KW-1133">Transmembrane helix</keyword>
<keyword evidence="1" id="KW-0472">Membrane</keyword>
<organism evidence="2">
    <name type="scientific">Ixodes ricinus</name>
    <name type="common">Common tick</name>
    <name type="synonym">Acarus ricinus</name>
    <dbReference type="NCBI Taxonomy" id="34613"/>
    <lineage>
        <taxon>Eukaryota</taxon>
        <taxon>Metazoa</taxon>
        <taxon>Ecdysozoa</taxon>
        <taxon>Arthropoda</taxon>
        <taxon>Chelicerata</taxon>
        <taxon>Arachnida</taxon>
        <taxon>Acari</taxon>
        <taxon>Parasitiformes</taxon>
        <taxon>Ixodida</taxon>
        <taxon>Ixodoidea</taxon>
        <taxon>Ixodidae</taxon>
        <taxon>Ixodinae</taxon>
        <taxon>Ixodes</taxon>
    </lineage>
</organism>
<keyword evidence="1" id="KW-0812">Transmembrane</keyword>
<feature type="transmembrane region" description="Helical" evidence="1">
    <location>
        <begin position="45"/>
        <end position="63"/>
    </location>
</feature>
<feature type="transmembrane region" description="Helical" evidence="1">
    <location>
        <begin position="83"/>
        <end position="99"/>
    </location>
</feature>
<accession>A0A6B0UWC5</accession>
<evidence type="ECO:0000313" key="2">
    <source>
        <dbReference type="EMBL" id="MXU93528.1"/>
    </source>
</evidence>
<dbReference type="EMBL" id="GIFC01011445">
    <property type="protein sequence ID" value="MXU93528.1"/>
    <property type="molecule type" value="Transcribed_RNA"/>
</dbReference>
<proteinExistence type="predicted"/>
<sequence>MTNGRILVGAICAVVVTVALPRHGNAPTGIATLEIVLSARIPTKLLVTLVVAVIVAIANLNPWHTGGVIVALELSLFAREWRTSHFVGAIATVLVAVALPKKPRCSGRQCLHSGTVPRYNLQCTSCCPAARRSCPDKCTGSSRRRAK</sequence>